<reference evidence="3 4" key="1">
    <citation type="submission" date="2018-08" db="EMBL/GenBank/DDBJ databases">
        <title>Genomic investigation of the strawberry pathogen Phytophthora fragariae indicates pathogenicity is determined by transcriptional variation in three key races.</title>
        <authorList>
            <person name="Adams T.M."/>
            <person name="Armitage A.D."/>
            <person name="Sobczyk M.K."/>
            <person name="Bates H.J."/>
            <person name="Dunwell J.M."/>
            <person name="Nellist C.F."/>
            <person name="Harrison R.J."/>
        </authorList>
    </citation>
    <scope>NUCLEOTIDE SEQUENCE [LARGE SCALE GENOMIC DNA]</scope>
    <source>
        <strain evidence="3 4">BC-1</strain>
        <strain evidence="2 5">ONT-3</strain>
    </source>
</reference>
<keyword evidence="1" id="KW-0732">Signal</keyword>
<organism evidence="3 4">
    <name type="scientific">Phytophthora fragariae</name>
    <dbReference type="NCBI Taxonomy" id="53985"/>
    <lineage>
        <taxon>Eukaryota</taxon>
        <taxon>Sar</taxon>
        <taxon>Stramenopiles</taxon>
        <taxon>Oomycota</taxon>
        <taxon>Peronosporomycetes</taxon>
        <taxon>Peronosporales</taxon>
        <taxon>Peronosporaceae</taxon>
        <taxon>Phytophthora</taxon>
    </lineage>
</organism>
<evidence type="ECO:0000313" key="3">
    <source>
        <dbReference type="EMBL" id="KAE9257281.1"/>
    </source>
</evidence>
<dbReference type="EMBL" id="QXFX01000021">
    <property type="protein sequence ID" value="KAE9138581.1"/>
    <property type="molecule type" value="Genomic_DNA"/>
</dbReference>
<protein>
    <recommendedName>
        <fullName evidence="6">Ig-like domain-containing protein</fullName>
    </recommendedName>
</protein>
<accession>A0A6A4AHK0</accession>
<evidence type="ECO:0008006" key="6">
    <source>
        <dbReference type="Google" id="ProtNLM"/>
    </source>
</evidence>
<dbReference type="PANTHER" id="PTHR33714:SF3">
    <property type="entry name" value="COUNTING FACTOR-ASSOCIATED PROTEIN A-RELATED"/>
    <property type="match status" value="1"/>
</dbReference>
<evidence type="ECO:0000313" key="2">
    <source>
        <dbReference type="EMBL" id="KAE9138581.1"/>
    </source>
</evidence>
<feature type="signal peptide" evidence="1">
    <location>
        <begin position="1"/>
        <end position="24"/>
    </location>
</feature>
<feature type="chain" id="PRO_5036167040" description="Ig-like domain-containing protein" evidence="1">
    <location>
        <begin position="25"/>
        <end position="599"/>
    </location>
</feature>
<dbReference type="AlphaFoldDB" id="A0A6A4AHK0"/>
<dbReference type="Proteomes" id="UP000440367">
    <property type="component" value="Unassembled WGS sequence"/>
</dbReference>
<dbReference type="Proteomes" id="UP000488956">
    <property type="component" value="Unassembled WGS sequence"/>
</dbReference>
<evidence type="ECO:0000313" key="4">
    <source>
        <dbReference type="Proteomes" id="UP000440367"/>
    </source>
</evidence>
<evidence type="ECO:0000256" key="1">
    <source>
        <dbReference type="SAM" id="SignalP"/>
    </source>
</evidence>
<proteinExistence type="predicted"/>
<name>A0A6A4AHK0_9STRA</name>
<comment type="caution">
    <text evidence="3">The sequence shown here is derived from an EMBL/GenBank/DDBJ whole genome shotgun (WGS) entry which is preliminary data.</text>
</comment>
<evidence type="ECO:0000313" key="5">
    <source>
        <dbReference type="Proteomes" id="UP000488956"/>
    </source>
</evidence>
<sequence length="599" mass="64689">MQLRRRHFALFVNLFWLLSTAGNASPLSYAALYDDAACSSTPTKFTFTEDSNCVSQATPTCSAVLESSIYSAQACLTTSDYNEVLRSAFPSSLYLVVETFSDAGKCSVLKEVVAYLADNVCHVAEDGASSFKVSTAFDTAATLETFSNVDCSHSSTSQVDWNIAQLTTKLCAQDADQIVYMGGATSKLSITTFFTDSECSKPINLQVYRRFVCEAEQNPASAACSFVDEDLYSTWSYADDYVTFTASTFGSGVPFLVEEWYYDQDTCKELEHLMIYPADGSCVALGWPSFTVNLQAGGSATFETFGSSGCSGSSETRTLDRVSLAAKACDTDSNIKYHVGGVTPQWKVIAVHEGADCSNIAVKLTFTSEFTCEPLTSDKNDGCTTISTRASSINDCTEDYLDFSRAAFGENHPYAVVEEYIGEGDCTVLEVVTVYVADGLCHNSSDDLASFSVEVLEDLSATITTYELPGCDSSGKIISVADSFLDSHSCFEGEKKFYLCGLTTQWTAGVVYDSSDCTKTPVQIAFTKEPTCTPSSSSHCIQTGSSGNFLSHDCASDYLDFAVDVFDGSPYLIVGTYKAESDCSVVENIVAYLADEESH</sequence>
<dbReference type="EMBL" id="QXGD01000027">
    <property type="protein sequence ID" value="KAE9257281.1"/>
    <property type="molecule type" value="Genomic_DNA"/>
</dbReference>
<gene>
    <name evidence="3" type="ORF">PF002_g1159</name>
    <name evidence="2" type="ORF">PF010_g920</name>
</gene>
<dbReference type="PANTHER" id="PTHR33714">
    <property type="entry name" value="COUNTING FACTOR-ASSOCIATED PROTEIN A-RELATED"/>
    <property type="match status" value="1"/>
</dbReference>